<dbReference type="InParanoid" id="G3ARD8"/>
<keyword evidence="2" id="KW-0732">Signal</keyword>
<organism evidence="4">
    <name type="scientific">Spathaspora passalidarum (strain NRRL Y-27907 / 11-Y1)</name>
    <dbReference type="NCBI Taxonomy" id="619300"/>
    <lineage>
        <taxon>Eukaryota</taxon>
        <taxon>Fungi</taxon>
        <taxon>Dikarya</taxon>
        <taxon>Ascomycota</taxon>
        <taxon>Saccharomycotina</taxon>
        <taxon>Pichiomycetes</taxon>
        <taxon>Debaryomycetaceae</taxon>
        <taxon>Spathaspora</taxon>
    </lineage>
</organism>
<feature type="region of interest" description="Disordered" evidence="1">
    <location>
        <begin position="302"/>
        <end position="330"/>
    </location>
</feature>
<evidence type="ECO:0000313" key="3">
    <source>
        <dbReference type="EMBL" id="EGW31745.1"/>
    </source>
</evidence>
<accession>G3ARD8</accession>
<gene>
    <name evidence="3" type="ORF">SPAPADRAFT_67770</name>
</gene>
<feature type="chain" id="PRO_5003442580" description="Hyphally-regulated cell wall protein N-terminal domain-containing protein" evidence="2">
    <location>
        <begin position="18"/>
        <end position="353"/>
    </location>
</feature>
<reference evidence="3 4" key="1">
    <citation type="journal article" date="2011" name="Proc. Natl. Acad. Sci. U.S.A.">
        <title>Comparative genomics of xylose-fermenting fungi for enhanced biofuel production.</title>
        <authorList>
            <person name="Wohlbach D.J."/>
            <person name="Kuo A."/>
            <person name="Sato T.K."/>
            <person name="Potts K.M."/>
            <person name="Salamov A.A."/>
            <person name="LaButti K.M."/>
            <person name="Sun H."/>
            <person name="Clum A."/>
            <person name="Pangilinan J.L."/>
            <person name="Lindquist E.A."/>
            <person name="Lucas S."/>
            <person name="Lapidus A."/>
            <person name="Jin M."/>
            <person name="Gunawan C."/>
            <person name="Balan V."/>
            <person name="Dale B.E."/>
            <person name="Jeffries T.W."/>
            <person name="Zinkel R."/>
            <person name="Barry K.W."/>
            <person name="Grigoriev I.V."/>
            <person name="Gasch A.P."/>
        </authorList>
    </citation>
    <scope>NUCLEOTIDE SEQUENCE [LARGE SCALE GENOMIC DNA]</scope>
    <source>
        <strain evidence="4">NRRL Y-27907 / 11-Y1</strain>
    </source>
</reference>
<dbReference type="GeneID" id="18875182"/>
<evidence type="ECO:0008006" key="5">
    <source>
        <dbReference type="Google" id="ProtNLM"/>
    </source>
</evidence>
<dbReference type="AlphaFoldDB" id="G3ARD8"/>
<sequence>MKLLVSVIAYLIAMAHAVKVNTTSSATTSQISKSISVKSRETLSINTNELLVKSLNVNNSGEFLLNLEPPGKMAIESVINNGFILIDTRQVDQIDLPFRKVIMDNYGEKDKLVIYGKDVNVKIDEVDIIDDNSMIFWGDSGNVFLKKGYIRGNTCFHSQLAILDYVKLRGCTALRNSTVYINNTSEDFLNLVFEGSNNGVWINTTNVTQIDLANFGNGNYVAVPDDSYDRFGYIAGEIMLFFKNYYITLNIGYDYNLGDINVTKDSSMVYVRYNKAPPIRGANDPYCSCVLHTKEGIEGVATESIEKETSEVEESAFAETDDSDDTSSTNVSSGVFMPIYALLQSLILLLIYI</sequence>
<dbReference type="RefSeq" id="XP_007376523.1">
    <property type="nucleotide sequence ID" value="XM_007376461.1"/>
</dbReference>
<dbReference type="HOGENOM" id="CLU_783396_0_0_1"/>
<evidence type="ECO:0000256" key="1">
    <source>
        <dbReference type="SAM" id="MobiDB-lite"/>
    </source>
</evidence>
<dbReference type="EMBL" id="GL996503">
    <property type="protein sequence ID" value="EGW31745.1"/>
    <property type="molecule type" value="Genomic_DNA"/>
</dbReference>
<dbReference type="Proteomes" id="UP000000709">
    <property type="component" value="Unassembled WGS sequence"/>
</dbReference>
<protein>
    <recommendedName>
        <fullName evidence="5">Hyphally-regulated cell wall protein N-terminal domain-containing protein</fullName>
    </recommendedName>
</protein>
<name>G3ARD8_SPAPN</name>
<evidence type="ECO:0000313" key="4">
    <source>
        <dbReference type="Proteomes" id="UP000000709"/>
    </source>
</evidence>
<proteinExistence type="predicted"/>
<feature type="compositionally biased region" description="Acidic residues" evidence="1">
    <location>
        <begin position="311"/>
        <end position="325"/>
    </location>
</feature>
<dbReference type="KEGG" id="spaa:SPAPADRAFT_67770"/>
<evidence type="ECO:0000256" key="2">
    <source>
        <dbReference type="SAM" id="SignalP"/>
    </source>
</evidence>
<keyword evidence="4" id="KW-1185">Reference proteome</keyword>
<feature type="signal peptide" evidence="2">
    <location>
        <begin position="1"/>
        <end position="17"/>
    </location>
</feature>